<organism evidence="2 3">
    <name type="scientific">Methylorubrum suomiense</name>
    <dbReference type="NCBI Taxonomy" id="144191"/>
    <lineage>
        <taxon>Bacteria</taxon>
        <taxon>Pseudomonadati</taxon>
        <taxon>Pseudomonadota</taxon>
        <taxon>Alphaproteobacteria</taxon>
        <taxon>Hyphomicrobiales</taxon>
        <taxon>Methylobacteriaceae</taxon>
        <taxon>Methylorubrum</taxon>
    </lineage>
</organism>
<dbReference type="PROSITE" id="PS51257">
    <property type="entry name" value="PROKAR_LIPOPROTEIN"/>
    <property type="match status" value="1"/>
</dbReference>
<feature type="signal peptide" evidence="1">
    <location>
        <begin position="1"/>
        <end position="20"/>
    </location>
</feature>
<reference evidence="2" key="2">
    <citation type="submission" date="2021-08" db="EMBL/GenBank/DDBJ databases">
        <authorList>
            <person name="Tani A."/>
            <person name="Ola A."/>
            <person name="Ogura Y."/>
            <person name="Katsura K."/>
            <person name="Hayashi T."/>
        </authorList>
    </citation>
    <scope>NUCLEOTIDE SEQUENCE</scope>
    <source>
        <strain evidence="2">DSM 14458</strain>
    </source>
</reference>
<name>A0ABQ4V4U1_9HYPH</name>
<dbReference type="RefSeq" id="WP_238308721.1">
    <property type="nucleotide sequence ID" value="NZ_BPRE01000020.1"/>
</dbReference>
<dbReference type="Proteomes" id="UP001055093">
    <property type="component" value="Unassembled WGS sequence"/>
</dbReference>
<evidence type="ECO:0000313" key="3">
    <source>
        <dbReference type="Proteomes" id="UP001055093"/>
    </source>
</evidence>
<protein>
    <recommendedName>
        <fullName evidence="4">Lipoprotein</fullName>
    </recommendedName>
</protein>
<gene>
    <name evidence="2" type="ORF">BGCPKDLD_4748</name>
</gene>
<accession>A0ABQ4V4U1</accession>
<keyword evidence="3" id="KW-1185">Reference proteome</keyword>
<proteinExistence type="predicted"/>
<keyword evidence="1" id="KW-0732">Signal</keyword>
<reference evidence="2" key="1">
    <citation type="journal article" date="2021" name="Front. Microbiol.">
        <title>Comprehensive Comparative Genomics and Phenotyping of Methylobacterium Species.</title>
        <authorList>
            <person name="Alessa O."/>
            <person name="Ogura Y."/>
            <person name="Fujitani Y."/>
            <person name="Takami H."/>
            <person name="Hayashi T."/>
            <person name="Sahin N."/>
            <person name="Tani A."/>
        </authorList>
    </citation>
    <scope>NUCLEOTIDE SEQUENCE</scope>
    <source>
        <strain evidence="2">DSM 14458</strain>
    </source>
</reference>
<dbReference type="EMBL" id="BPRE01000020">
    <property type="protein sequence ID" value="GJE78137.1"/>
    <property type="molecule type" value="Genomic_DNA"/>
</dbReference>
<sequence>MKKFALISAAALTLALGACGPYTLDTQEFQNAKLSAYESAEKNGLEVVEVLNQDSDKDGYVTVSFKTKKPPHDPQERLCPYKAVGACKFKAPKQ</sequence>
<evidence type="ECO:0008006" key="4">
    <source>
        <dbReference type="Google" id="ProtNLM"/>
    </source>
</evidence>
<evidence type="ECO:0000313" key="2">
    <source>
        <dbReference type="EMBL" id="GJE78137.1"/>
    </source>
</evidence>
<feature type="chain" id="PRO_5045787665" description="Lipoprotein" evidence="1">
    <location>
        <begin position="21"/>
        <end position="94"/>
    </location>
</feature>
<comment type="caution">
    <text evidence="2">The sequence shown here is derived from an EMBL/GenBank/DDBJ whole genome shotgun (WGS) entry which is preliminary data.</text>
</comment>
<evidence type="ECO:0000256" key="1">
    <source>
        <dbReference type="SAM" id="SignalP"/>
    </source>
</evidence>